<name>A0A9Q3K2F5_9BASI</name>
<protein>
    <recommendedName>
        <fullName evidence="1">Reverse transcriptase Ty1/copia-type domain-containing protein</fullName>
    </recommendedName>
</protein>
<evidence type="ECO:0000259" key="1">
    <source>
        <dbReference type="Pfam" id="PF07727"/>
    </source>
</evidence>
<sequence>MKLPTHSVLKLKKALYGTKKEARCWWLHLQHILKNIGFSVNQEDTRTYYMDSALGQAMLWIHVYDGALAASSVKLLELISSKLDKALCIKWDEGINNLVGILIILFAGGFKFHQPNLILKLLDINASNITNCAPLPIKFSLESQNHGVMDKEYLPQIGRLLYIAQGSWPDISYTVNYLAHFSMGPTIAHWDALRHLIRYLWFTHDKGIFISKLVGSSMHFYVDANWGTKTEDPPMVISFFRELIL</sequence>
<dbReference type="InterPro" id="IPR013103">
    <property type="entry name" value="RVT_2"/>
</dbReference>
<keyword evidence="3" id="KW-1185">Reference proteome</keyword>
<evidence type="ECO:0000313" key="2">
    <source>
        <dbReference type="EMBL" id="MBW0573074.1"/>
    </source>
</evidence>
<proteinExistence type="predicted"/>
<comment type="caution">
    <text evidence="2">The sequence shown here is derived from an EMBL/GenBank/DDBJ whole genome shotgun (WGS) entry which is preliminary data.</text>
</comment>
<organism evidence="2 3">
    <name type="scientific">Austropuccinia psidii MF-1</name>
    <dbReference type="NCBI Taxonomy" id="1389203"/>
    <lineage>
        <taxon>Eukaryota</taxon>
        <taxon>Fungi</taxon>
        <taxon>Dikarya</taxon>
        <taxon>Basidiomycota</taxon>
        <taxon>Pucciniomycotina</taxon>
        <taxon>Pucciniomycetes</taxon>
        <taxon>Pucciniales</taxon>
        <taxon>Sphaerophragmiaceae</taxon>
        <taxon>Austropuccinia</taxon>
    </lineage>
</organism>
<accession>A0A9Q3K2F5</accession>
<evidence type="ECO:0000313" key="3">
    <source>
        <dbReference type="Proteomes" id="UP000765509"/>
    </source>
</evidence>
<dbReference type="Proteomes" id="UP000765509">
    <property type="component" value="Unassembled WGS sequence"/>
</dbReference>
<feature type="domain" description="Reverse transcriptase Ty1/copia-type" evidence="1">
    <location>
        <begin position="7"/>
        <end position="135"/>
    </location>
</feature>
<dbReference type="OrthoDB" id="2515050at2759"/>
<dbReference type="PANTHER" id="PTHR11439">
    <property type="entry name" value="GAG-POL-RELATED RETROTRANSPOSON"/>
    <property type="match status" value="1"/>
</dbReference>
<dbReference type="Pfam" id="PF07727">
    <property type="entry name" value="RVT_2"/>
    <property type="match status" value="1"/>
</dbReference>
<reference evidence="2" key="1">
    <citation type="submission" date="2021-03" db="EMBL/GenBank/DDBJ databases">
        <title>Draft genome sequence of rust myrtle Austropuccinia psidii MF-1, a brazilian biotype.</title>
        <authorList>
            <person name="Quecine M.C."/>
            <person name="Pachon D.M.R."/>
            <person name="Bonatelli M.L."/>
            <person name="Correr F.H."/>
            <person name="Franceschini L.M."/>
            <person name="Leite T.F."/>
            <person name="Margarido G.R.A."/>
            <person name="Almeida C.A."/>
            <person name="Ferrarezi J.A."/>
            <person name="Labate C.A."/>
        </authorList>
    </citation>
    <scope>NUCLEOTIDE SEQUENCE</scope>
    <source>
        <strain evidence="2">MF-1</strain>
    </source>
</reference>
<dbReference type="EMBL" id="AVOT02091325">
    <property type="protein sequence ID" value="MBW0573074.1"/>
    <property type="molecule type" value="Genomic_DNA"/>
</dbReference>
<dbReference type="PANTHER" id="PTHR11439:SF467">
    <property type="entry name" value="INTEGRASE CATALYTIC DOMAIN-CONTAINING PROTEIN"/>
    <property type="match status" value="1"/>
</dbReference>
<gene>
    <name evidence="2" type="ORF">O181_112789</name>
</gene>
<dbReference type="AlphaFoldDB" id="A0A9Q3K2F5"/>